<keyword evidence="1" id="KW-0812">Transmembrane</keyword>
<dbReference type="VEuPathDB" id="TriTrypDB:TvY486_1108270"/>
<evidence type="ECO:0000256" key="1">
    <source>
        <dbReference type="SAM" id="Phobius"/>
    </source>
</evidence>
<keyword evidence="1" id="KW-0472">Membrane</keyword>
<keyword evidence="1" id="KW-1133">Transmembrane helix</keyword>
<protein>
    <submittedName>
        <fullName evidence="2">Uncharacterized protein</fullName>
    </submittedName>
</protein>
<name>G0UBZ5_TRYVY</name>
<gene>
    <name evidence="2" type="ORF">TVY486_1108270</name>
</gene>
<feature type="transmembrane region" description="Helical" evidence="1">
    <location>
        <begin position="49"/>
        <end position="74"/>
    </location>
</feature>
<sequence>MPESARPLEGLALLLPVPAPFIASARLTFFRSPCSLTFLFLCRPIFPSFLPSLFPPFSFNYMVPPLFLLFVVLLNRYAHAQIHKTHLPFQPFFTASLRPSLLLFHSQTHTSTNSTVVPLSHLAYSFRVHDQ</sequence>
<reference evidence="2" key="1">
    <citation type="journal article" date="2012" name="Proc. Natl. Acad. Sci. U.S.A.">
        <title>Antigenic diversity is generated by distinct evolutionary mechanisms in African trypanosome species.</title>
        <authorList>
            <person name="Jackson A.P."/>
            <person name="Berry A."/>
            <person name="Aslett M."/>
            <person name="Allison H.C."/>
            <person name="Burton P."/>
            <person name="Vavrova-Anderson J."/>
            <person name="Brown R."/>
            <person name="Browne H."/>
            <person name="Corton N."/>
            <person name="Hauser H."/>
            <person name="Gamble J."/>
            <person name="Gilderthorp R."/>
            <person name="Marcello L."/>
            <person name="McQuillan J."/>
            <person name="Otto T.D."/>
            <person name="Quail M.A."/>
            <person name="Sanders M.J."/>
            <person name="van Tonder A."/>
            <person name="Ginger M.L."/>
            <person name="Field M.C."/>
            <person name="Barry J.D."/>
            <person name="Hertz-Fowler C."/>
            <person name="Berriman M."/>
        </authorList>
    </citation>
    <scope>NUCLEOTIDE SEQUENCE</scope>
    <source>
        <strain evidence="2">Y486</strain>
    </source>
</reference>
<dbReference type="EMBL" id="HE573027">
    <property type="protein sequence ID" value="CCC53343.1"/>
    <property type="molecule type" value="Genomic_DNA"/>
</dbReference>
<proteinExistence type="predicted"/>
<accession>G0UBZ5</accession>
<dbReference type="AlphaFoldDB" id="G0UBZ5"/>
<organism evidence="2">
    <name type="scientific">Trypanosoma vivax (strain Y486)</name>
    <dbReference type="NCBI Taxonomy" id="1055687"/>
    <lineage>
        <taxon>Eukaryota</taxon>
        <taxon>Discoba</taxon>
        <taxon>Euglenozoa</taxon>
        <taxon>Kinetoplastea</taxon>
        <taxon>Metakinetoplastina</taxon>
        <taxon>Trypanosomatida</taxon>
        <taxon>Trypanosomatidae</taxon>
        <taxon>Trypanosoma</taxon>
        <taxon>Duttonella</taxon>
    </lineage>
</organism>
<evidence type="ECO:0000313" key="2">
    <source>
        <dbReference type="EMBL" id="CCC53343.1"/>
    </source>
</evidence>